<evidence type="ECO:0000313" key="11">
    <source>
        <dbReference type="Proteomes" id="UP001329825"/>
    </source>
</evidence>
<comment type="subcellular location">
    <subcellularLocation>
        <location evidence="1">Secreted</location>
    </subcellularLocation>
</comment>
<dbReference type="EC" id="3.1.1.73" evidence="2"/>
<evidence type="ECO:0000256" key="6">
    <source>
        <dbReference type="ARBA" id="ARBA00022801"/>
    </source>
</evidence>
<evidence type="ECO:0000256" key="5">
    <source>
        <dbReference type="ARBA" id="ARBA00022729"/>
    </source>
</evidence>
<keyword evidence="6" id="KW-0378">Hydrolase</keyword>
<evidence type="ECO:0000256" key="4">
    <source>
        <dbReference type="ARBA" id="ARBA00022651"/>
    </source>
</evidence>
<dbReference type="SUPFAM" id="SSF53474">
    <property type="entry name" value="alpha/beta-Hydrolases"/>
    <property type="match status" value="1"/>
</dbReference>
<keyword evidence="8" id="KW-0624">Polysaccharide degradation</keyword>
<dbReference type="PANTHER" id="PTHR38050">
    <property type="match status" value="1"/>
</dbReference>
<dbReference type="InterPro" id="IPR029058">
    <property type="entry name" value="AB_hydrolase_fold"/>
</dbReference>
<sequence>MLFDFFTLLSLAFAGKEISQDAQTSFQISPLTGHIQRTLPSGRQFLLNVPEGYKHDVAHPLVLAFHGAGGYSLKMERITQLSYPELRIAGLPLLAVYPQGVNNTNWNMTHIWQAAPYGNKSVDDIQFVKDIIADVEANYTIDARRRYACGKSNGGGFTARLACEPSTSSLFAAFAPVSPALYQEAYSFHGCKPSRPVPIFHAHGIEDTITPFYGRTPEEGSFGPEPDVRIWRARWAQRNLKLASKVDQLNIKTKLPDADTISYPHVNATEEIWNKGKGQLEIRALSIEGLGHAWPSTEGLDLAGSPNETATFNFTSPHLIDFFSTHELPVEYL</sequence>
<evidence type="ECO:0000256" key="1">
    <source>
        <dbReference type="ARBA" id="ARBA00004613"/>
    </source>
</evidence>
<keyword evidence="4" id="KW-0858">Xylan degradation</keyword>
<dbReference type="Gene3D" id="3.40.50.1820">
    <property type="entry name" value="alpha/beta hydrolase"/>
    <property type="match status" value="1"/>
</dbReference>
<evidence type="ECO:0000256" key="7">
    <source>
        <dbReference type="ARBA" id="ARBA00023277"/>
    </source>
</evidence>
<dbReference type="RefSeq" id="XP_062788234.1">
    <property type="nucleotide sequence ID" value="XM_062932183.1"/>
</dbReference>
<gene>
    <name evidence="10" type="ORF">IL334_000399</name>
</gene>
<dbReference type="GeneID" id="87952530"/>
<evidence type="ECO:0000256" key="3">
    <source>
        <dbReference type="ARBA" id="ARBA00022525"/>
    </source>
</evidence>
<reference evidence="10 11" key="1">
    <citation type="submission" date="2024-01" db="EMBL/GenBank/DDBJ databases">
        <title>Comparative genomics of Cryptococcus and Kwoniella reveals pathogenesis evolution and contrasting modes of karyotype evolution via chromosome fusion or intercentromeric recombination.</title>
        <authorList>
            <person name="Coelho M.A."/>
            <person name="David-Palma M."/>
            <person name="Shea T."/>
            <person name="Bowers K."/>
            <person name="McGinley-Smith S."/>
            <person name="Mohammad A.W."/>
            <person name="Gnirke A."/>
            <person name="Yurkov A.M."/>
            <person name="Nowrousian M."/>
            <person name="Sun S."/>
            <person name="Cuomo C.A."/>
            <person name="Heitman J."/>
        </authorList>
    </citation>
    <scope>NUCLEOTIDE SEQUENCE [LARGE SCALE GENOMIC DNA]</scope>
    <source>
        <strain evidence="10">CBS 11374</strain>
    </source>
</reference>
<evidence type="ECO:0000256" key="9">
    <source>
        <dbReference type="ARBA" id="ARBA00034075"/>
    </source>
</evidence>
<keyword evidence="7" id="KW-0119">Carbohydrate metabolism</keyword>
<evidence type="ECO:0000256" key="2">
    <source>
        <dbReference type="ARBA" id="ARBA00013091"/>
    </source>
</evidence>
<organism evidence="10 11">
    <name type="scientific">Kwoniella shivajii</name>
    <dbReference type="NCBI Taxonomy" id="564305"/>
    <lineage>
        <taxon>Eukaryota</taxon>
        <taxon>Fungi</taxon>
        <taxon>Dikarya</taxon>
        <taxon>Basidiomycota</taxon>
        <taxon>Agaricomycotina</taxon>
        <taxon>Tremellomycetes</taxon>
        <taxon>Tremellales</taxon>
        <taxon>Cryptococcaceae</taxon>
        <taxon>Kwoniella</taxon>
    </lineage>
</organism>
<name>A0ABZ1CQ37_9TREE</name>
<dbReference type="InterPro" id="IPR043595">
    <property type="entry name" value="FaeB/C/D"/>
</dbReference>
<keyword evidence="5" id="KW-0732">Signal</keyword>
<evidence type="ECO:0000313" key="10">
    <source>
        <dbReference type="EMBL" id="WRT63494.1"/>
    </source>
</evidence>
<keyword evidence="3" id="KW-0964">Secreted</keyword>
<comment type="catalytic activity">
    <reaction evidence="9">
        <text>feruloyl-polysaccharide + H2O = ferulate + polysaccharide.</text>
        <dbReference type="EC" id="3.1.1.73"/>
    </reaction>
</comment>
<protein>
    <recommendedName>
        <fullName evidence="2">feruloyl esterase</fullName>
        <ecNumber evidence="2">3.1.1.73</ecNumber>
    </recommendedName>
</protein>
<accession>A0ABZ1CQ37</accession>
<keyword evidence="11" id="KW-1185">Reference proteome</keyword>
<dbReference type="EMBL" id="CP141881">
    <property type="protein sequence ID" value="WRT63494.1"/>
    <property type="molecule type" value="Genomic_DNA"/>
</dbReference>
<dbReference type="PANTHER" id="PTHR38050:SF2">
    <property type="entry name" value="FERULOYL ESTERASE C-RELATED"/>
    <property type="match status" value="1"/>
</dbReference>
<proteinExistence type="predicted"/>
<evidence type="ECO:0000256" key="8">
    <source>
        <dbReference type="ARBA" id="ARBA00023326"/>
    </source>
</evidence>
<dbReference type="Proteomes" id="UP001329825">
    <property type="component" value="Chromosome 1"/>
</dbReference>